<dbReference type="EMBL" id="PDNU01000037">
    <property type="protein sequence ID" value="PHK93735.1"/>
    <property type="molecule type" value="Genomic_DNA"/>
</dbReference>
<evidence type="ECO:0000313" key="3">
    <source>
        <dbReference type="Proteomes" id="UP000223527"/>
    </source>
</evidence>
<comment type="caution">
    <text evidence="2">The sequence shown here is derived from an EMBL/GenBank/DDBJ whole genome shotgun (WGS) entry which is preliminary data.</text>
</comment>
<keyword evidence="1" id="KW-0472">Membrane</keyword>
<name>A0A2C7A8Q2_9PROT</name>
<protein>
    <submittedName>
        <fullName evidence="2">Uncharacterized protein</fullName>
    </submittedName>
</protein>
<sequence length="92" mass="9666">MLDGRLLGPLLLATGSTGLLMPDLPLGWLAPQDTALIGLALISLGAGLALAGWRSDLADASFQGYAALRQMIRGARPGGPARRMKIRIRCAR</sequence>
<accession>A0A2C7A8Q2</accession>
<keyword evidence="1" id="KW-0812">Transmembrane</keyword>
<evidence type="ECO:0000313" key="2">
    <source>
        <dbReference type="EMBL" id="PHK93735.1"/>
    </source>
</evidence>
<reference evidence="2 3" key="1">
    <citation type="submission" date="2017-10" db="EMBL/GenBank/DDBJ databases">
        <authorList>
            <person name="Banno H."/>
            <person name="Chua N.-H."/>
        </authorList>
    </citation>
    <scope>NUCLEOTIDE SEQUENCE [LARGE SCALE GENOMIC DNA]</scope>
    <source>
        <strain evidence="2 3">YW11</strain>
    </source>
</reference>
<proteinExistence type="predicted"/>
<dbReference type="AlphaFoldDB" id="A0A2C7A8Q2"/>
<dbReference type="RefSeq" id="WP_099096781.1">
    <property type="nucleotide sequence ID" value="NZ_PDNU01000037.1"/>
</dbReference>
<keyword evidence="1" id="KW-1133">Transmembrane helix</keyword>
<gene>
    <name evidence="2" type="ORF">CR162_17265</name>
</gene>
<evidence type="ECO:0000256" key="1">
    <source>
        <dbReference type="SAM" id="Phobius"/>
    </source>
</evidence>
<organism evidence="2 3">
    <name type="scientific">Teichococcus rhizosphaerae</name>
    <dbReference type="NCBI Taxonomy" id="1335062"/>
    <lineage>
        <taxon>Bacteria</taxon>
        <taxon>Pseudomonadati</taxon>
        <taxon>Pseudomonadota</taxon>
        <taxon>Alphaproteobacteria</taxon>
        <taxon>Acetobacterales</taxon>
        <taxon>Roseomonadaceae</taxon>
        <taxon>Roseomonas</taxon>
    </lineage>
</organism>
<dbReference type="Proteomes" id="UP000223527">
    <property type="component" value="Unassembled WGS sequence"/>
</dbReference>
<keyword evidence="3" id="KW-1185">Reference proteome</keyword>
<feature type="transmembrane region" description="Helical" evidence="1">
    <location>
        <begin position="34"/>
        <end position="53"/>
    </location>
</feature>